<dbReference type="PANTHER" id="PTHR32328">
    <property type="entry name" value="L-SERYL-TRNA(SEC) SELENIUM TRANSFERASE"/>
    <property type="match status" value="1"/>
</dbReference>
<reference evidence="3" key="1">
    <citation type="submission" date="2018-05" db="EMBL/GenBank/DDBJ databases">
        <authorList>
            <person name="Lanie J.A."/>
            <person name="Ng W.-L."/>
            <person name="Kazmierczak K.M."/>
            <person name="Andrzejewski T.M."/>
            <person name="Davidsen T.M."/>
            <person name="Wayne K.J."/>
            <person name="Tettelin H."/>
            <person name="Glass J.I."/>
            <person name="Rusch D."/>
            <person name="Podicherti R."/>
            <person name="Tsui H.-C.T."/>
            <person name="Winkler M.E."/>
        </authorList>
    </citation>
    <scope>NUCLEOTIDE SEQUENCE</scope>
</reference>
<name>A0A382WBJ6_9ZZZZ</name>
<dbReference type="GO" id="GO:0004125">
    <property type="term" value="F:L-seryl-tRNA(Sec) selenium transferase activity"/>
    <property type="evidence" value="ECO:0007669"/>
    <property type="project" value="TreeGrafter"/>
</dbReference>
<dbReference type="EMBL" id="UINC01158488">
    <property type="protein sequence ID" value="SVD56059.1"/>
    <property type="molecule type" value="Genomic_DNA"/>
</dbReference>
<sequence>MTTTDWGSIYKELGARPVINATGSVTMLGGSTPAPEVREAMERADGAYVPLMELEERAGEAIAKMVDVPAAYITSGAGSALTLATAACMAGDDDAKIQQLPDTTGMKNEILIQARQHYWYDRCLELAGAKLVDFGTSEGTSREDLERAIGPNTAAVHYYAVAQEPDPKALSLEDTIEIAHAKGV</sequence>
<proteinExistence type="predicted"/>
<dbReference type="InterPro" id="IPR015421">
    <property type="entry name" value="PyrdxlP-dep_Trfase_major"/>
</dbReference>
<comment type="cofactor">
    <cofactor evidence="1">
        <name>pyridoxal 5'-phosphate</name>
        <dbReference type="ChEBI" id="CHEBI:597326"/>
    </cofactor>
</comment>
<dbReference type="SUPFAM" id="SSF53383">
    <property type="entry name" value="PLP-dependent transferases"/>
    <property type="match status" value="1"/>
</dbReference>
<organism evidence="3">
    <name type="scientific">marine metagenome</name>
    <dbReference type="NCBI Taxonomy" id="408172"/>
    <lineage>
        <taxon>unclassified sequences</taxon>
        <taxon>metagenomes</taxon>
        <taxon>ecological metagenomes</taxon>
    </lineage>
</organism>
<evidence type="ECO:0008006" key="4">
    <source>
        <dbReference type="Google" id="ProtNLM"/>
    </source>
</evidence>
<dbReference type="AlphaFoldDB" id="A0A382WBJ6"/>
<protein>
    <recommendedName>
        <fullName evidence="4">Aminotransferase class V domain-containing protein</fullName>
    </recommendedName>
</protein>
<keyword evidence="2" id="KW-0663">Pyridoxal phosphate</keyword>
<gene>
    <name evidence="3" type="ORF">METZ01_LOCUS408913</name>
</gene>
<dbReference type="Gene3D" id="3.40.640.10">
    <property type="entry name" value="Type I PLP-dependent aspartate aminotransferase-like (Major domain)"/>
    <property type="match status" value="1"/>
</dbReference>
<dbReference type="PANTHER" id="PTHR32328:SF0">
    <property type="entry name" value="L-SERYL-TRNA(SEC) SELENIUM TRANSFERASE"/>
    <property type="match status" value="1"/>
</dbReference>
<evidence type="ECO:0000256" key="2">
    <source>
        <dbReference type="ARBA" id="ARBA00022898"/>
    </source>
</evidence>
<accession>A0A382WBJ6</accession>
<evidence type="ECO:0000313" key="3">
    <source>
        <dbReference type="EMBL" id="SVD56059.1"/>
    </source>
</evidence>
<feature type="non-terminal residue" evidence="3">
    <location>
        <position position="184"/>
    </location>
</feature>
<evidence type="ECO:0000256" key="1">
    <source>
        <dbReference type="ARBA" id="ARBA00001933"/>
    </source>
</evidence>
<dbReference type="InterPro" id="IPR015424">
    <property type="entry name" value="PyrdxlP-dep_Trfase"/>
</dbReference>